<dbReference type="Gene3D" id="1.20.272.10">
    <property type="match status" value="1"/>
</dbReference>
<dbReference type="SUPFAM" id="SSF48019">
    <property type="entry name" value="post-AAA+ oligomerization domain-like"/>
    <property type="match status" value="1"/>
</dbReference>
<protein>
    <recommendedName>
        <fullName evidence="1">DNA-directed DNA polymerase</fullName>
        <ecNumber evidence="1">2.7.7.7</ecNumber>
    </recommendedName>
</protein>
<comment type="similarity">
    <text evidence="6">Belongs to the DNA polymerase HolA subunit family.</text>
</comment>
<organism evidence="8 9">
    <name type="scientific">Oceanomicrobium pacificus</name>
    <dbReference type="NCBI Taxonomy" id="2692916"/>
    <lineage>
        <taxon>Bacteria</taxon>
        <taxon>Pseudomonadati</taxon>
        <taxon>Pseudomonadota</taxon>
        <taxon>Alphaproteobacteria</taxon>
        <taxon>Rhodobacterales</taxon>
        <taxon>Paracoccaceae</taxon>
        <taxon>Oceanomicrobium</taxon>
    </lineage>
</organism>
<dbReference type="GO" id="GO:0006261">
    <property type="term" value="P:DNA-templated DNA replication"/>
    <property type="evidence" value="ECO:0007669"/>
    <property type="project" value="TreeGrafter"/>
</dbReference>
<evidence type="ECO:0000256" key="2">
    <source>
        <dbReference type="ARBA" id="ARBA00022679"/>
    </source>
</evidence>
<name>A0A6B0TV53_9RHOB</name>
<keyword evidence="2" id="KW-0808">Transferase</keyword>
<dbReference type="EC" id="2.7.7.7" evidence="1"/>
<comment type="caution">
    <text evidence="8">The sequence shown here is derived from an EMBL/GenBank/DDBJ whole genome shotgun (WGS) entry which is preliminary data.</text>
</comment>
<dbReference type="PANTHER" id="PTHR34388:SF1">
    <property type="entry name" value="DNA POLYMERASE III SUBUNIT DELTA"/>
    <property type="match status" value="1"/>
</dbReference>
<dbReference type="AlphaFoldDB" id="A0A6B0TV53"/>
<reference evidence="8 9" key="1">
    <citation type="submission" date="2019-12" db="EMBL/GenBank/DDBJ databases">
        <title>Strain KN286 was isolated from seawater, which was collected from Caroline Seamount in the tropical western Pacific.</title>
        <authorList>
            <person name="Wang Q."/>
        </authorList>
    </citation>
    <scope>NUCLEOTIDE SEQUENCE [LARGE SCALE GENOMIC DNA]</scope>
    <source>
        <strain evidence="8 9">KN286</strain>
    </source>
</reference>
<keyword evidence="5" id="KW-0239">DNA-directed DNA polymerase</keyword>
<accession>A0A6B0TV53</accession>
<evidence type="ECO:0000256" key="4">
    <source>
        <dbReference type="ARBA" id="ARBA00022705"/>
    </source>
</evidence>
<dbReference type="GO" id="GO:0003677">
    <property type="term" value="F:DNA binding"/>
    <property type="evidence" value="ECO:0007669"/>
    <property type="project" value="InterPro"/>
</dbReference>
<keyword evidence="3" id="KW-0548">Nucleotidyltransferase</keyword>
<evidence type="ECO:0000256" key="1">
    <source>
        <dbReference type="ARBA" id="ARBA00012417"/>
    </source>
</evidence>
<dbReference type="InterPro" id="IPR005790">
    <property type="entry name" value="DNA_polIII_delta"/>
</dbReference>
<dbReference type="Proteomes" id="UP000436016">
    <property type="component" value="Unassembled WGS sequence"/>
</dbReference>
<keyword evidence="4" id="KW-0235">DNA replication</keyword>
<proteinExistence type="inferred from homology"/>
<dbReference type="InterPro" id="IPR008921">
    <property type="entry name" value="DNA_pol3_clamp-load_cplx_C"/>
</dbReference>
<dbReference type="RefSeq" id="WP_160852574.1">
    <property type="nucleotide sequence ID" value="NZ_WUWG01000001.1"/>
</dbReference>
<evidence type="ECO:0000313" key="9">
    <source>
        <dbReference type="Proteomes" id="UP000436016"/>
    </source>
</evidence>
<dbReference type="InterPro" id="IPR027417">
    <property type="entry name" value="P-loop_NTPase"/>
</dbReference>
<gene>
    <name evidence="8" type="ORF">GSH16_05205</name>
</gene>
<sequence>MKLNGADAARFLRTPDPATRAVLLHGEDKARTALKRRELVAALGGKDAEEEMRLVRLGADEVRRDPASLQDALRAQGFFPGPRVTVVEDATDGMLAIFEEALGNASPEDATLVVTAGLLPARSKLRKFFEGAAAGILSIAVYTDAPSAAEIDQWLASRKIEVDPSAKRRLQELAQDLEPTDLVQMLEKLSLYMWNADAAAGLADVEACLPRTIDSDADDLAAAVAEGKVEETCRHLHRLSARGVPPTTLCIALERAFRQIYGIVFHPGGVEAGIGALRPPVFGPRKARLKAQAQRWRPASVERAIRELTDTDLTLRSSSRAPDMALMERALIRIAMMSGR</sequence>
<dbReference type="EMBL" id="WUWG01000001">
    <property type="protein sequence ID" value="MXU64833.1"/>
    <property type="molecule type" value="Genomic_DNA"/>
</dbReference>
<dbReference type="Gene3D" id="3.40.50.300">
    <property type="entry name" value="P-loop containing nucleotide triphosphate hydrolases"/>
    <property type="match status" value="1"/>
</dbReference>
<keyword evidence="9" id="KW-1185">Reference proteome</keyword>
<comment type="catalytic activity">
    <reaction evidence="7">
        <text>DNA(n) + a 2'-deoxyribonucleoside 5'-triphosphate = DNA(n+1) + diphosphate</text>
        <dbReference type="Rhea" id="RHEA:22508"/>
        <dbReference type="Rhea" id="RHEA-COMP:17339"/>
        <dbReference type="Rhea" id="RHEA-COMP:17340"/>
        <dbReference type="ChEBI" id="CHEBI:33019"/>
        <dbReference type="ChEBI" id="CHEBI:61560"/>
        <dbReference type="ChEBI" id="CHEBI:173112"/>
        <dbReference type="EC" id="2.7.7.7"/>
    </reaction>
</comment>
<dbReference type="PANTHER" id="PTHR34388">
    <property type="entry name" value="DNA POLYMERASE III SUBUNIT DELTA"/>
    <property type="match status" value="1"/>
</dbReference>
<dbReference type="GO" id="GO:0003887">
    <property type="term" value="F:DNA-directed DNA polymerase activity"/>
    <property type="evidence" value="ECO:0007669"/>
    <property type="project" value="UniProtKB-KW"/>
</dbReference>
<evidence type="ECO:0000256" key="7">
    <source>
        <dbReference type="ARBA" id="ARBA00049244"/>
    </source>
</evidence>
<evidence type="ECO:0000256" key="6">
    <source>
        <dbReference type="ARBA" id="ARBA00034754"/>
    </source>
</evidence>
<evidence type="ECO:0000313" key="8">
    <source>
        <dbReference type="EMBL" id="MXU64833.1"/>
    </source>
</evidence>
<evidence type="ECO:0000256" key="3">
    <source>
        <dbReference type="ARBA" id="ARBA00022695"/>
    </source>
</evidence>
<dbReference type="GO" id="GO:0009360">
    <property type="term" value="C:DNA polymerase III complex"/>
    <property type="evidence" value="ECO:0007669"/>
    <property type="project" value="TreeGrafter"/>
</dbReference>
<dbReference type="NCBIfam" id="TIGR01128">
    <property type="entry name" value="holA"/>
    <property type="match status" value="1"/>
</dbReference>
<evidence type="ECO:0000256" key="5">
    <source>
        <dbReference type="ARBA" id="ARBA00022932"/>
    </source>
</evidence>